<dbReference type="SUPFAM" id="SSF143120">
    <property type="entry name" value="YefM-like"/>
    <property type="match status" value="1"/>
</dbReference>
<accession>A0A367UIP4</accession>
<reference evidence="2 3" key="1">
    <citation type="submission" date="2014-07" db="EMBL/GenBank/DDBJ databases">
        <title>Draft genome sequence of Thalassospira xianhensis P-4 (MCCC 1A02616).</title>
        <authorList>
            <person name="Lai Q."/>
            <person name="Shao Z."/>
        </authorList>
    </citation>
    <scope>NUCLEOTIDE SEQUENCE [LARGE SCALE GENOMIC DNA]</scope>
    <source>
        <strain evidence="2 3">MCCC 1A02616</strain>
    </source>
</reference>
<comment type="similarity">
    <text evidence="1">Belongs to the phD/YefM antitoxin family.</text>
</comment>
<organism evidence="2 3">
    <name type="scientific">Thalassospira xianhensis MCCC 1A02616</name>
    <dbReference type="NCBI Taxonomy" id="1177929"/>
    <lineage>
        <taxon>Bacteria</taxon>
        <taxon>Pseudomonadati</taxon>
        <taxon>Pseudomonadota</taxon>
        <taxon>Alphaproteobacteria</taxon>
        <taxon>Rhodospirillales</taxon>
        <taxon>Thalassospiraceae</taxon>
        <taxon>Thalassospira</taxon>
    </lineage>
</organism>
<evidence type="ECO:0000313" key="3">
    <source>
        <dbReference type="Proteomes" id="UP000252419"/>
    </source>
</evidence>
<dbReference type="RefSeq" id="WP_147250050.1">
    <property type="nucleotide sequence ID" value="NZ_JPWA01000003.1"/>
</dbReference>
<proteinExistence type="inferred from homology"/>
<dbReference type="AlphaFoldDB" id="A0A367UIP4"/>
<evidence type="ECO:0008006" key="4">
    <source>
        <dbReference type="Google" id="ProtNLM"/>
    </source>
</evidence>
<evidence type="ECO:0000313" key="2">
    <source>
        <dbReference type="EMBL" id="RCK07174.1"/>
    </source>
</evidence>
<dbReference type="Proteomes" id="UP000252419">
    <property type="component" value="Unassembled WGS sequence"/>
</dbReference>
<keyword evidence="3" id="KW-1185">Reference proteome</keyword>
<dbReference type="EMBL" id="JPWA01000003">
    <property type="protein sequence ID" value="RCK07174.1"/>
    <property type="molecule type" value="Genomic_DNA"/>
</dbReference>
<gene>
    <name evidence="2" type="ORF">TH5_04345</name>
</gene>
<comment type="caution">
    <text evidence="2">The sequence shown here is derived from an EMBL/GenBank/DDBJ whole genome shotgun (WGS) entry which is preliminary data.</text>
</comment>
<name>A0A367UIP4_9PROT</name>
<dbReference type="Gene3D" id="3.40.1620.10">
    <property type="entry name" value="YefM-like domain"/>
    <property type="match status" value="1"/>
</dbReference>
<dbReference type="InterPro" id="IPR036165">
    <property type="entry name" value="YefM-like_sf"/>
</dbReference>
<evidence type="ECO:0000256" key="1">
    <source>
        <dbReference type="ARBA" id="ARBA00009981"/>
    </source>
</evidence>
<protein>
    <recommendedName>
        <fullName evidence="4">Antitoxin</fullName>
    </recommendedName>
</protein>
<sequence length="86" mass="9573">MTKTTLTNQEVARNFAMARQAAEKGPVLITTNDQPSHVLLTYADYEQLVTNTSEPSLASLFYSPGAADVSFNPERIDIKFRSESFE</sequence>